<sequence length="236" mass="26244">MATTTKKNTTSTTRWWWKKSSNSRTKKTPPSIKSSIPSSVNGADENASIFSLYSYGESMFTPSSVYNISSSIRAQHTKSEYSNMSDVESNASILSKPWISRNIITPDSDQPLKQDEVDDTDEEDEEDIDSFISESFSSSLSQVNKTFSSDALDIPRISMEEEEKNTSFSVPPTSPPRRRGSLVDYIVNKPLHGKLKAGFGRLVGNKNHSHNDSSQQQELLPSASLSEGTVRRRSYG</sequence>
<dbReference type="OrthoDB" id="2285768at2759"/>
<evidence type="ECO:0000313" key="3">
    <source>
        <dbReference type="Proteomes" id="UP000650833"/>
    </source>
</evidence>
<feature type="region of interest" description="Disordered" evidence="1">
    <location>
        <begin position="198"/>
        <end position="236"/>
    </location>
</feature>
<name>A0A8H7V7I0_9FUNG</name>
<accession>A0A8H7V7I0</accession>
<protein>
    <submittedName>
        <fullName evidence="2">Uncharacterized protein</fullName>
    </submittedName>
</protein>
<proteinExistence type="predicted"/>
<feature type="region of interest" description="Disordered" evidence="1">
    <location>
        <begin position="160"/>
        <end position="180"/>
    </location>
</feature>
<feature type="compositionally biased region" description="Acidic residues" evidence="1">
    <location>
        <begin position="116"/>
        <end position="128"/>
    </location>
</feature>
<dbReference type="Proteomes" id="UP000650833">
    <property type="component" value="Unassembled WGS sequence"/>
</dbReference>
<feature type="compositionally biased region" description="Low complexity" evidence="1">
    <location>
        <begin position="1"/>
        <end position="39"/>
    </location>
</feature>
<feature type="compositionally biased region" description="Polar residues" evidence="1">
    <location>
        <begin position="212"/>
        <end position="227"/>
    </location>
</feature>
<comment type="caution">
    <text evidence="2">The sequence shown here is derived from an EMBL/GenBank/DDBJ whole genome shotgun (WGS) entry which is preliminary data.</text>
</comment>
<gene>
    <name evidence="2" type="ORF">INT46_010300</name>
</gene>
<reference evidence="2" key="1">
    <citation type="submission" date="2020-12" db="EMBL/GenBank/DDBJ databases">
        <title>Metabolic potential, ecology and presence of endohyphal bacteria is reflected in genomic diversity of Mucoromycotina.</title>
        <authorList>
            <person name="Muszewska A."/>
            <person name="Okrasinska A."/>
            <person name="Steczkiewicz K."/>
            <person name="Drgas O."/>
            <person name="Orlowska M."/>
            <person name="Perlinska-Lenart U."/>
            <person name="Aleksandrzak-Piekarczyk T."/>
            <person name="Szatraj K."/>
            <person name="Zielenkiewicz U."/>
            <person name="Pilsyk S."/>
            <person name="Malc E."/>
            <person name="Mieczkowski P."/>
            <person name="Kruszewska J.S."/>
            <person name="Biernat P."/>
            <person name="Pawlowska J."/>
        </authorList>
    </citation>
    <scope>NUCLEOTIDE SEQUENCE</scope>
    <source>
        <strain evidence="2">CBS 226.32</strain>
    </source>
</reference>
<feature type="region of interest" description="Disordered" evidence="1">
    <location>
        <begin position="1"/>
        <end position="43"/>
    </location>
</feature>
<organism evidence="2 3">
    <name type="scientific">Mucor plumbeus</name>
    <dbReference type="NCBI Taxonomy" id="97098"/>
    <lineage>
        <taxon>Eukaryota</taxon>
        <taxon>Fungi</taxon>
        <taxon>Fungi incertae sedis</taxon>
        <taxon>Mucoromycota</taxon>
        <taxon>Mucoromycotina</taxon>
        <taxon>Mucoromycetes</taxon>
        <taxon>Mucorales</taxon>
        <taxon>Mucorineae</taxon>
        <taxon>Mucoraceae</taxon>
        <taxon>Mucor</taxon>
    </lineage>
</organism>
<evidence type="ECO:0000313" key="2">
    <source>
        <dbReference type="EMBL" id="KAG2210095.1"/>
    </source>
</evidence>
<dbReference type="EMBL" id="JAEPRC010000086">
    <property type="protein sequence ID" value="KAG2210095.1"/>
    <property type="molecule type" value="Genomic_DNA"/>
</dbReference>
<dbReference type="AlphaFoldDB" id="A0A8H7V7I0"/>
<evidence type="ECO:0000256" key="1">
    <source>
        <dbReference type="SAM" id="MobiDB-lite"/>
    </source>
</evidence>
<feature type="region of interest" description="Disordered" evidence="1">
    <location>
        <begin position="104"/>
        <end position="128"/>
    </location>
</feature>
<keyword evidence="3" id="KW-1185">Reference proteome</keyword>